<evidence type="ECO:0000256" key="1">
    <source>
        <dbReference type="ARBA" id="ARBA00008710"/>
    </source>
</evidence>
<evidence type="ECO:0000313" key="4">
    <source>
        <dbReference type="Proteomes" id="UP000031675"/>
    </source>
</evidence>
<dbReference type="RefSeq" id="WP_040273538.1">
    <property type="nucleotide sequence ID" value="NZ_JROO01000023.1"/>
</dbReference>
<sequence length="145" mass="16277">MPSDTTFKALNALHRVVQRASGRRLGWGTSRTPALELTTTGRRSGKPHSVMLYSPLQDGDSYVVVASRGGDDRHPAWFLNLRDEPRIEVALQGGPRRPMVARVATSDERARMWPLITAQHRNYAGYQKRTSREIPLVLLTPDPPH</sequence>
<evidence type="ECO:0000256" key="2">
    <source>
        <dbReference type="ARBA" id="ARBA00049106"/>
    </source>
</evidence>
<dbReference type="Pfam" id="PF04075">
    <property type="entry name" value="F420H2_quin_red"/>
    <property type="match status" value="1"/>
</dbReference>
<dbReference type="GO" id="GO:0005886">
    <property type="term" value="C:plasma membrane"/>
    <property type="evidence" value="ECO:0007669"/>
    <property type="project" value="TreeGrafter"/>
</dbReference>
<dbReference type="OrthoDB" id="8225825at2"/>
<organism evidence="3 4">
    <name type="scientific">Streptomonospora alba</name>
    <dbReference type="NCBI Taxonomy" id="183763"/>
    <lineage>
        <taxon>Bacteria</taxon>
        <taxon>Bacillati</taxon>
        <taxon>Actinomycetota</taxon>
        <taxon>Actinomycetes</taxon>
        <taxon>Streptosporangiales</taxon>
        <taxon>Nocardiopsidaceae</taxon>
        <taxon>Streptomonospora</taxon>
    </lineage>
</organism>
<keyword evidence="4" id="KW-1185">Reference proteome</keyword>
<dbReference type="EMBL" id="JROO01000023">
    <property type="protein sequence ID" value="KIH98554.1"/>
    <property type="molecule type" value="Genomic_DNA"/>
</dbReference>
<protein>
    <submittedName>
        <fullName evidence="3">Nitroreductase</fullName>
    </submittedName>
</protein>
<dbReference type="Proteomes" id="UP000031675">
    <property type="component" value="Unassembled WGS sequence"/>
</dbReference>
<comment type="catalytic activity">
    <reaction evidence="2">
        <text>oxidized coenzyme F420-(gamma-L-Glu)(n) + a quinol + H(+) = reduced coenzyme F420-(gamma-L-Glu)(n) + a quinone</text>
        <dbReference type="Rhea" id="RHEA:39663"/>
        <dbReference type="Rhea" id="RHEA-COMP:12939"/>
        <dbReference type="Rhea" id="RHEA-COMP:14378"/>
        <dbReference type="ChEBI" id="CHEBI:15378"/>
        <dbReference type="ChEBI" id="CHEBI:24646"/>
        <dbReference type="ChEBI" id="CHEBI:132124"/>
        <dbReference type="ChEBI" id="CHEBI:133980"/>
        <dbReference type="ChEBI" id="CHEBI:139511"/>
    </reaction>
</comment>
<evidence type="ECO:0000313" key="3">
    <source>
        <dbReference type="EMBL" id="KIH98554.1"/>
    </source>
</evidence>
<dbReference type="GO" id="GO:0016491">
    <property type="term" value="F:oxidoreductase activity"/>
    <property type="evidence" value="ECO:0007669"/>
    <property type="project" value="InterPro"/>
</dbReference>
<dbReference type="PANTHER" id="PTHR39428:SF3">
    <property type="entry name" value="DEAZAFLAVIN-DEPENDENT NITROREDUCTASE"/>
    <property type="match status" value="1"/>
</dbReference>
<dbReference type="NCBIfam" id="TIGR00026">
    <property type="entry name" value="hi_GC_TIGR00026"/>
    <property type="match status" value="1"/>
</dbReference>
<name>A0A0C2FH01_9ACTN</name>
<dbReference type="PANTHER" id="PTHR39428">
    <property type="entry name" value="F420H(2)-DEPENDENT QUINONE REDUCTASE RV1261C"/>
    <property type="match status" value="1"/>
</dbReference>
<comment type="similarity">
    <text evidence="1">Belongs to the F420H(2)-dependent quinone reductase family.</text>
</comment>
<dbReference type="Gene3D" id="2.30.110.10">
    <property type="entry name" value="Electron Transport, Fmn-binding Protein, Chain A"/>
    <property type="match status" value="1"/>
</dbReference>
<accession>A0A0C2FH01</accession>
<dbReference type="GO" id="GO:0070967">
    <property type="term" value="F:coenzyme F420 binding"/>
    <property type="evidence" value="ECO:0007669"/>
    <property type="project" value="TreeGrafter"/>
</dbReference>
<dbReference type="STRING" id="183763.LP52_12705"/>
<dbReference type="InterPro" id="IPR012349">
    <property type="entry name" value="Split_barrel_FMN-bd"/>
</dbReference>
<dbReference type="InterPro" id="IPR004378">
    <property type="entry name" value="F420H2_quin_Rdtase"/>
</dbReference>
<reference evidence="4" key="1">
    <citation type="journal article" date="2015" name="Chem. Biol.">
        <title>Structure, bioactivity, and resistance mechanism of streptomonomicin, an unusual lasso Peptide from an understudied halophilic actinomycete.</title>
        <authorList>
            <person name="Metelev M."/>
            <person name="Tietz J.I."/>
            <person name="Melby J.O."/>
            <person name="Blair P.M."/>
            <person name="Zhu L."/>
            <person name="Livnat I."/>
            <person name="Severinov K."/>
            <person name="Mitchell D.A."/>
        </authorList>
    </citation>
    <scope>NUCLEOTIDE SEQUENCE [LARGE SCALE GENOMIC DNA]</scope>
    <source>
        <strain evidence="4">YIM 90003</strain>
    </source>
</reference>
<dbReference type="AlphaFoldDB" id="A0A0C2FH01"/>
<comment type="caution">
    <text evidence="3">The sequence shown here is derived from an EMBL/GenBank/DDBJ whole genome shotgun (WGS) entry which is preliminary data.</text>
</comment>
<gene>
    <name evidence="3" type="ORF">LP52_12705</name>
</gene>
<proteinExistence type="inferred from homology"/>